<dbReference type="GeneID" id="108044805"/>
<dbReference type="AlphaFoldDB" id="A0A6P4EWH3"/>
<dbReference type="OrthoDB" id="8066187at2759"/>
<gene>
    <name evidence="1" type="primary">LOC108044805</name>
</gene>
<dbReference type="InterPro" id="IPR010512">
    <property type="entry name" value="DUF1091"/>
</dbReference>
<dbReference type="RefSeq" id="XP_016979438.2">
    <property type="nucleotide sequence ID" value="XM_017123949.2"/>
</dbReference>
<proteinExistence type="predicted"/>
<evidence type="ECO:0000313" key="1">
    <source>
        <dbReference type="RefSeq" id="XP_016979438.1"/>
    </source>
</evidence>
<dbReference type="Pfam" id="PF06477">
    <property type="entry name" value="DUF1091"/>
    <property type="match status" value="1"/>
</dbReference>
<reference evidence="1" key="1">
    <citation type="submission" date="2025-08" db="UniProtKB">
        <authorList>
            <consortium name="RefSeq"/>
        </authorList>
    </citation>
    <scope>IDENTIFICATION</scope>
</reference>
<organism evidence="1">
    <name type="scientific">Drosophila rhopaloa</name>
    <name type="common">Fruit fly</name>
    <dbReference type="NCBI Taxonomy" id="1041015"/>
    <lineage>
        <taxon>Eukaryota</taxon>
        <taxon>Metazoa</taxon>
        <taxon>Ecdysozoa</taxon>
        <taxon>Arthropoda</taxon>
        <taxon>Hexapoda</taxon>
        <taxon>Insecta</taxon>
        <taxon>Pterygota</taxon>
        <taxon>Neoptera</taxon>
        <taxon>Endopterygota</taxon>
        <taxon>Diptera</taxon>
        <taxon>Brachycera</taxon>
        <taxon>Muscomorpha</taxon>
        <taxon>Ephydroidea</taxon>
        <taxon>Drosophilidae</taxon>
        <taxon>Drosophila</taxon>
        <taxon>Sophophora</taxon>
    </lineage>
</organism>
<feature type="non-terminal residue" evidence="1">
    <location>
        <position position="1"/>
    </location>
</feature>
<sequence length="162" mass="18760">VCFPQPIVFQKGNTKYILESLEMNCDHDYVTFFHNVANSNVLHTFRVVKLVSAFTIDIKMKVLKTQRILYKLENINGCEFLSNPVRLGVIGENYKHLVVNGSFFKCPIKPNIYYLKSENILSLIPNIHPPGRFQLSLRVKVAESSQPFNLEMLLKYNIIRIK</sequence>
<dbReference type="RefSeq" id="XP_016979438.1">
    <property type="nucleotide sequence ID" value="XM_017123949.1"/>
</dbReference>
<accession>A0A6P4EWH3</accession>
<name>A0A6P4EWH3_DRORH</name>
<protein>
    <submittedName>
        <fullName evidence="1">Uncharacterized protein LOC108044805</fullName>
    </submittedName>
</protein>